<dbReference type="SUPFAM" id="SSF52172">
    <property type="entry name" value="CheY-like"/>
    <property type="match status" value="1"/>
</dbReference>
<dbReference type="Pfam" id="PF00512">
    <property type="entry name" value="HisKA"/>
    <property type="match status" value="1"/>
</dbReference>
<dbReference type="PROSITE" id="PS50109">
    <property type="entry name" value="HIS_KIN"/>
    <property type="match status" value="1"/>
</dbReference>
<dbReference type="SMART" id="SM00387">
    <property type="entry name" value="HATPase_c"/>
    <property type="match status" value="1"/>
</dbReference>
<evidence type="ECO:0000313" key="11">
    <source>
        <dbReference type="EMBL" id="SOD94647.1"/>
    </source>
</evidence>
<keyword evidence="4" id="KW-0808">Transferase</keyword>
<dbReference type="Proteomes" id="UP000219621">
    <property type="component" value="Unassembled WGS sequence"/>
</dbReference>
<dbReference type="Gene3D" id="3.30.565.10">
    <property type="entry name" value="Histidine kinase-like ATPase, C-terminal domain"/>
    <property type="match status" value="1"/>
</dbReference>
<evidence type="ECO:0000259" key="9">
    <source>
        <dbReference type="PROSITE" id="PS50112"/>
    </source>
</evidence>
<evidence type="ECO:0000256" key="3">
    <source>
        <dbReference type="ARBA" id="ARBA00022553"/>
    </source>
</evidence>
<dbReference type="InterPro" id="IPR005467">
    <property type="entry name" value="His_kinase_dom"/>
</dbReference>
<dbReference type="SUPFAM" id="SSF55874">
    <property type="entry name" value="ATPase domain of HSP90 chaperone/DNA topoisomerase II/histidine kinase"/>
    <property type="match status" value="1"/>
</dbReference>
<protein>
    <recommendedName>
        <fullName evidence="2">histidine kinase</fullName>
        <ecNumber evidence="2">2.7.13.3</ecNumber>
    </recommendedName>
</protein>
<dbReference type="Gene3D" id="3.40.50.2300">
    <property type="match status" value="1"/>
</dbReference>
<feature type="domain" description="PAC" evidence="10">
    <location>
        <begin position="339"/>
        <end position="391"/>
    </location>
</feature>
<dbReference type="AlphaFoldDB" id="A0A286GGK2"/>
<dbReference type="SMART" id="SM00091">
    <property type="entry name" value="PAS"/>
    <property type="match status" value="3"/>
</dbReference>
<feature type="domain" description="Histidine kinase" evidence="7">
    <location>
        <begin position="409"/>
        <end position="623"/>
    </location>
</feature>
<dbReference type="InterPro" id="IPR003594">
    <property type="entry name" value="HATPase_dom"/>
</dbReference>
<dbReference type="OrthoDB" id="7292918at2"/>
<evidence type="ECO:0000256" key="2">
    <source>
        <dbReference type="ARBA" id="ARBA00012438"/>
    </source>
</evidence>
<keyword evidence="12" id="KW-1185">Reference proteome</keyword>
<feature type="domain" description="Response regulatory" evidence="8">
    <location>
        <begin position="649"/>
        <end position="765"/>
    </location>
</feature>
<dbReference type="InterPro" id="IPR013767">
    <property type="entry name" value="PAS_fold"/>
</dbReference>
<evidence type="ECO:0000259" key="7">
    <source>
        <dbReference type="PROSITE" id="PS50109"/>
    </source>
</evidence>
<dbReference type="InterPro" id="IPR001789">
    <property type="entry name" value="Sig_transdc_resp-reg_receiver"/>
</dbReference>
<dbReference type="NCBIfam" id="TIGR00229">
    <property type="entry name" value="sensory_box"/>
    <property type="match status" value="2"/>
</dbReference>
<dbReference type="Gene3D" id="1.10.287.130">
    <property type="match status" value="1"/>
</dbReference>
<evidence type="ECO:0000256" key="1">
    <source>
        <dbReference type="ARBA" id="ARBA00000085"/>
    </source>
</evidence>
<dbReference type="InterPro" id="IPR004358">
    <property type="entry name" value="Sig_transdc_His_kin-like_C"/>
</dbReference>
<dbReference type="InterPro" id="IPR000700">
    <property type="entry name" value="PAS-assoc_C"/>
</dbReference>
<evidence type="ECO:0000256" key="4">
    <source>
        <dbReference type="ARBA" id="ARBA00022679"/>
    </source>
</evidence>
<dbReference type="GO" id="GO:0000155">
    <property type="term" value="F:phosphorelay sensor kinase activity"/>
    <property type="evidence" value="ECO:0007669"/>
    <property type="project" value="InterPro"/>
</dbReference>
<evidence type="ECO:0000256" key="5">
    <source>
        <dbReference type="ARBA" id="ARBA00022777"/>
    </source>
</evidence>
<dbReference type="CDD" id="cd00156">
    <property type="entry name" value="REC"/>
    <property type="match status" value="1"/>
</dbReference>
<keyword evidence="3 6" id="KW-0597">Phosphoprotein</keyword>
<evidence type="ECO:0000313" key="12">
    <source>
        <dbReference type="Proteomes" id="UP000219621"/>
    </source>
</evidence>
<dbReference type="CDD" id="cd00130">
    <property type="entry name" value="PAS"/>
    <property type="match status" value="1"/>
</dbReference>
<reference evidence="11 12" key="1">
    <citation type="submission" date="2017-09" db="EMBL/GenBank/DDBJ databases">
        <authorList>
            <person name="Ehlers B."/>
            <person name="Leendertz F.H."/>
        </authorList>
    </citation>
    <scope>NUCLEOTIDE SEQUENCE [LARGE SCALE GENOMIC DNA]</scope>
    <source>
        <strain evidence="11 12">USBA 140</strain>
    </source>
</reference>
<dbReference type="PANTHER" id="PTHR43047:SF9">
    <property type="entry name" value="HISTIDINE KINASE"/>
    <property type="match status" value="1"/>
</dbReference>
<dbReference type="SMART" id="SM00448">
    <property type="entry name" value="REC"/>
    <property type="match status" value="1"/>
</dbReference>
<dbReference type="InterPro" id="IPR035965">
    <property type="entry name" value="PAS-like_dom_sf"/>
</dbReference>
<dbReference type="InterPro" id="IPR036097">
    <property type="entry name" value="HisK_dim/P_sf"/>
</dbReference>
<evidence type="ECO:0000259" key="8">
    <source>
        <dbReference type="PROSITE" id="PS50110"/>
    </source>
</evidence>
<proteinExistence type="predicted"/>
<dbReference type="Pfam" id="PF08448">
    <property type="entry name" value="PAS_4"/>
    <property type="match status" value="2"/>
</dbReference>
<dbReference type="InterPro" id="IPR003661">
    <property type="entry name" value="HisK_dim/P_dom"/>
</dbReference>
<dbReference type="RefSeq" id="WP_097279044.1">
    <property type="nucleotide sequence ID" value="NZ_OCNJ01000004.1"/>
</dbReference>
<evidence type="ECO:0000256" key="6">
    <source>
        <dbReference type="PROSITE-ProRule" id="PRU00169"/>
    </source>
</evidence>
<dbReference type="Pfam" id="PF02518">
    <property type="entry name" value="HATPase_c"/>
    <property type="match status" value="1"/>
</dbReference>
<dbReference type="GO" id="GO:0009927">
    <property type="term" value="F:histidine phosphotransfer kinase activity"/>
    <property type="evidence" value="ECO:0007669"/>
    <property type="project" value="TreeGrafter"/>
</dbReference>
<dbReference type="Gene3D" id="3.30.450.20">
    <property type="entry name" value="PAS domain"/>
    <property type="match status" value="2"/>
</dbReference>
<sequence length="768" mass="82498">MTDGSPDDTSAHLAAALLDSAPDCVLEVTPDLTIRYVNATAHHLGVAPGGRLGDTLTGPLWDEVAALCRRVLSGGEAGVADLLHPVEHTPLSVRAFPCRTGVGLFMRSLGPNDPPSAEHRRKMAEAQLEALFANAPAGFSFFDRDLRFVRVNPWLADINGLPIADHIGRTKRELLPELVDKIAPVIKQVFATGQGVPLTEMHGRTAAQPGVDRDWMVGFFPVIVDGEVVYVGCVVTEITALRAAERERGELAETLERERRLLRTAMEHLPIGVVVAQGPDGRIVLRNDEAERLLGHPLTEMAVAMVEPQILGGIHADGRPFEAADYPLYQSLRDGDTVHGAEIAYRRGDGRVTTFSVNAAPIQGGAGRPSLAVAAFHDISHRKAMEDALRRAKEEAERADLAKSRFLAAASHDLRQPIQSLFFFAEALRSHLDGSEGEAKLAHLHRGLDALKGLLDSLLDVSRLDANMVEPQITVFDLDDLFDEVEAAYATIARDKGLTLTVARGCGLVRSDRTLLGRIVRNLVENALRYTAEGSITVECGPSGEERLRIAVADTGIGIPPEHIGRIWEEFHQVGNPERARERGLGLGLAIVRRLSTLLDHPVTVESRAGAGSRFSVDVPVVAPADVDPAGPAEEPAAAPDAAAGRDRLALVVDDDAIVLMGIEALLQDWGFRVVTADSGDAALAQLEALGTAPDLVIADYRLRAGEVGTATMRRIFARWGARPAVILTGETSVDCQAEVAALGVGLVHKPVTPRQLRDAIDRQSAGR</sequence>
<dbReference type="Pfam" id="PF00072">
    <property type="entry name" value="Response_reg"/>
    <property type="match status" value="1"/>
</dbReference>
<dbReference type="InterPro" id="IPR000014">
    <property type="entry name" value="PAS"/>
</dbReference>
<dbReference type="InterPro" id="IPR011006">
    <property type="entry name" value="CheY-like_superfamily"/>
</dbReference>
<dbReference type="PANTHER" id="PTHR43047">
    <property type="entry name" value="TWO-COMPONENT HISTIDINE PROTEIN KINASE"/>
    <property type="match status" value="1"/>
</dbReference>
<comment type="catalytic activity">
    <reaction evidence="1">
        <text>ATP + protein L-histidine = ADP + protein N-phospho-L-histidine.</text>
        <dbReference type="EC" id="2.7.13.3"/>
    </reaction>
</comment>
<dbReference type="PRINTS" id="PR00344">
    <property type="entry name" value="BCTRLSENSOR"/>
</dbReference>
<dbReference type="GO" id="GO:0005886">
    <property type="term" value="C:plasma membrane"/>
    <property type="evidence" value="ECO:0007669"/>
    <property type="project" value="TreeGrafter"/>
</dbReference>
<dbReference type="SMART" id="SM00388">
    <property type="entry name" value="HisKA"/>
    <property type="match status" value="1"/>
</dbReference>
<gene>
    <name evidence="11" type="ORF">SAMN05421508_10472</name>
</gene>
<dbReference type="CDD" id="cd00082">
    <property type="entry name" value="HisKA"/>
    <property type="match status" value="1"/>
</dbReference>
<dbReference type="FunFam" id="3.30.565.10:FF:000049">
    <property type="entry name" value="Two-component sensor histidine kinase"/>
    <property type="match status" value="1"/>
</dbReference>
<dbReference type="InterPro" id="IPR013656">
    <property type="entry name" value="PAS_4"/>
</dbReference>
<accession>A0A286GGK2</accession>
<dbReference type="PROSITE" id="PS50113">
    <property type="entry name" value="PAC"/>
    <property type="match status" value="1"/>
</dbReference>
<dbReference type="InterPro" id="IPR036890">
    <property type="entry name" value="HATPase_C_sf"/>
</dbReference>
<dbReference type="EC" id="2.7.13.3" evidence="2"/>
<name>A0A286GGK2_9PROT</name>
<dbReference type="PROSITE" id="PS50110">
    <property type="entry name" value="RESPONSE_REGULATORY"/>
    <property type="match status" value="1"/>
</dbReference>
<evidence type="ECO:0000259" key="10">
    <source>
        <dbReference type="PROSITE" id="PS50113"/>
    </source>
</evidence>
<dbReference type="Pfam" id="PF00989">
    <property type="entry name" value="PAS"/>
    <property type="match status" value="1"/>
</dbReference>
<dbReference type="PROSITE" id="PS50112">
    <property type="entry name" value="PAS"/>
    <property type="match status" value="1"/>
</dbReference>
<organism evidence="11 12">
    <name type="scientific">Caenispirillum bisanense</name>
    <dbReference type="NCBI Taxonomy" id="414052"/>
    <lineage>
        <taxon>Bacteria</taxon>
        <taxon>Pseudomonadati</taxon>
        <taxon>Pseudomonadota</taxon>
        <taxon>Alphaproteobacteria</taxon>
        <taxon>Rhodospirillales</taxon>
        <taxon>Novispirillaceae</taxon>
        <taxon>Caenispirillum</taxon>
    </lineage>
</organism>
<dbReference type="SUPFAM" id="SSF55785">
    <property type="entry name" value="PYP-like sensor domain (PAS domain)"/>
    <property type="match status" value="2"/>
</dbReference>
<dbReference type="EMBL" id="OCNJ01000004">
    <property type="protein sequence ID" value="SOD94647.1"/>
    <property type="molecule type" value="Genomic_DNA"/>
</dbReference>
<keyword evidence="5" id="KW-0418">Kinase</keyword>
<dbReference type="GO" id="GO:0006355">
    <property type="term" value="P:regulation of DNA-templated transcription"/>
    <property type="evidence" value="ECO:0007669"/>
    <property type="project" value="InterPro"/>
</dbReference>
<dbReference type="SUPFAM" id="SSF47384">
    <property type="entry name" value="Homodimeric domain of signal transducing histidine kinase"/>
    <property type="match status" value="1"/>
</dbReference>
<feature type="domain" description="PAS" evidence="9">
    <location>
        <begin position="124"/>
        <end position="193"/>
    </location>
</feature>
<feature type="modified residue" description="4-aspartylphosphate" evidence="6">
    <location>
        <position position="700"/>
    </location>
</feature>